<dbReference type="InterPro" id="IPR012349">
    <property type="entry name" value="Split_barrel_FMN-bd"/>
</dbReference>
<gene>
    <name evidence="6" type="ORF">EXIGUO9Y_240011</name>
</gene>
<dbReference type="Pfam" id="PF01613">
    <property type="entry name" value="Flavin_Reduct"/>
    <property type="match status" value="1"/>
</dbReference>
<dbReference type="InterPro" id="IPR002563">
    <property type="entry name" value="Flavin_Rdtase-like_dom"/>
</dbReference>
<dbReference type="GO" id="GO:0016646">
    <property type="term" value="F:oxidoreductase activity, acting on the CH-NH group of donors, NAD or NADP as acceptor"/>
    <property type="evidence" value="ECO:0007669"/>
    <property type="project" value="UniProtKB-ARBA"/>
</dbReference>
<name>A0A653I8C4_9BACL</name>
<evidence type="ECO:0000313" key="6">
    <source>
        <dbReference type="EMBL" id="VWX35370.1"/>
    </source>
</evidence>
<dbReference type="AlphaFoldDB" id="A0A653I8C4"/>
<accession>A0A653I8C4</accession>
<feature type="domain" description="Flavin reductase like" evidence="5">
    <location>
        <begin position="19"/>
        <end position="167"/>
    </location>
</feature>
<dbReference type="GO" id="GO:0010181">
    <property type="term" value="F:FMN binding"/>
    <property type="evidence" value="ECO:0007669"/>
    <property type="project" value="InterPro"/>
</dbReference>
<keyword evidence="3" id="KW-0288">FMN</keyword>
<evidence type="ECO:0000256" key="1">
    <source>
        <dbReference type="ARBA" id="ARBA00001917"/>
    </source>
</evidence>
<dbReference type="RefSeq" id="WP_088838043.1">
    <property type="nucleotide sequence ID" value="NZ_LR732312.1"/>
</dbReference>
<comment type="cofactor">
    <cofactor evidence="1">
        <name>FMN</name>
        <dbReference type="ChEBI" id="CHEBI:58210"/>
    </cofactor>
</comment>
<dbReference type="Gene3D" id="2.30.110.10">
    <property type="entry name" value="Electron Transport, Fmn-binding Protein, Chain A"/>
    <property type="match status" value="1"/>
</dbReference>
<dbReference type="SMART" id="SM00903">
    <property type="entry name" value="Flavin_Reduct"/>
    <property type="match status" value="1"/>
</dbReference>
<dbReference type="SUPFAM" id="SSF50475">
    <property type="entry name" value="FMN-binding split barrel"/>
    <property type="match status" value="1"/>
</dbReference>
<dbReference type="PANTHER" id="PTHR33798">
    <property type="entry name" value="FLAVOPROTEIN OXYGENASE"/>
    <property type="match status" value="1"/>
</dbReference>
<evidence type="ECO:0000313" key="7">
    <source>
        <dbReference type="Proteomes" id="UP000439752"/>
    </source>
</evidence>
<keyword evidence="2" id="KW-0285">Flavoprotein</keyword>
<protein>
    <recommendedName>
        <fullName evidence="5">Flavin reductase like domain-containing protein</fullName>
    </recommendedName>
</protein>
<dbReference type="Proteomes" id="UP000439752">
    <property type="component" value="Unassembled WGS sequence"/>
</dbReference>
<keyword evidence="7" id="KW-1185">Reference proteome</keyword>
<reference evidence="6 7" key="1">
    <citation type="submission" date="2019-10" db="EMBL/GenBank/DDBJ databases">
        <authorList>
            <person name="Karimi E."/>
        </authorList>
    </citation>
    <scope>NUCLEOTIDE SEQUENCE [LARGE SCALE GENOMIC DNA]</scope>
    <source>
        <strain evidence="6">Exiguobacterium sp. 9Y</strain>
    </source>
</reference>
<dbReference type="EMBL" id="CABWKQ010000017">
    <property type="protein sequence ID" value="VWX35370.1"/>
    <property type="molecule type" value="Genomic_DNA"/>
</dbReference>
<evidence type="ECO:0000259" key="5">
    <source>
        <dbReference type="SMART" id="SM00903"/>
    </source>
</evidence>
<evidence type="ECO:0000256" key="4">
    <source>
        <dbReference type="ARBA" id="ARBA00038054"/>
    </source>
</evidence>
<organism evidence="6 7">
    <name type="scientific">Exiguobacterium oxidotolerans</name>
    <dbReference type="NCBI Taxonomy" id="223958"/>
    <lineage>
        <taxon>Bacteria</taxon>
        <taxon>Bacillati</taxon>
        <taxon>Bacillota</taxon>
        <taxon>Bacilli</taxon>
        <taxon>Bacillales</taxon>
        <taxon>Bacillales Family XII. Incertae Sedis</taxon>
        <taxon>Exiguobacterium</taxon>
    </lineage>
</organism>
<evidence type="ECO:0000256" key="2">
    <source>
        <dbReference type="ARBA" id="ARBA00022630"/>
    </source>
</evidence>
<proteinExistence type="inferred from homology"/>
<sequence>MKFDAADLSPKENYKLLIGSIIPRPIAFVTTKGADGVVNAAPFSFFTVASSNPPQLVIAVQQTEQGQKDTAKNILLNQEYVIHIVSEEIVEAVNETAAPLAYGESELERTNLTLVDSDLIDVPAVAEAKIRFELKLTNHLELEGANLLIGEIVRYHVADELVESFRIDPDGLKAIARLAGNDYAKVGDIFTIARPTS</sequence>
<dbReference type="PANTHER" id="PTHR33798:SF5">
    <property type="entry name" value="FLAVIN REDUCTASE LIKE DOMAIN-CONTAINING PROTEIN"/>
    <property type="match status" value="1"/>
</dbReference>
<comment type="similarity">
    <text evidence="4">Belongs to the flavoredoxin family.</text>
</comment>
<evidence type="ECO:0000256" key="3">
    <source>
        <dbReference type="ARBA" id="ARBA00022643"/>
    </source>
</evidence>